<reference evidence="1" key="1">
    <citation type="journal article" date="2023" name="Mol. Biol. Evol.">
        <title>Third-Generation Sequencing Reveals the Adaptive Role of the Epigenome in Three Deep-Sea Polychaetes.</title>
        <authorList>
            <person name="Perez M."/>
            <person name="Aroh O."/>
            <person name="Sun Y."/>
            <person name="Lan Y."/>
            <person name="Juniper S.K."/>
            <person name="Young C.R."/>
            <person name="Angers B."/>
            <person name="Qian P.Y."/>
        </authorList>
    </citation>
    <scope>NUCLEOTIDE SEQUENCE</scope>
    <source>
        <strain evidence="1">P08H-3</strain>
    </source>
</reference>
<organism evidence="1 2">
    <name type="scientific">Paralvinella palmiformis</name>
    <dbReference type="NCBI Taxonomy" id="53620"/>
    <lineage>
        <taxon>Eukaryota</taxon>
        <taxon>Metazoa</taxon>
        <taxon>Spiralia</taxon>
        <taxon>Lophotrochozoa</taxon>
        <taxon>Annelida</taxon>
        <taxon>Polychaeta</taxon>
        <taxon>Sedentaria</taxon>
        <taxon>Canalipalpata</taxon>
        <taxon>Terebellida</taxon>
        <taxon>Terebelliformia</taxon>
        <taxon>Alvinellidae</taxon>
        <taxon>Paralvinella</taxon>
    </lineage>
</organism>
<evidence type="ECO:0008006" key="3">
    <source>
        <dbReference type="Google" id="ProtNLM"/>
    </source>
</evidence>
<dbReference type="EMBL" id="JAODUP010000766">
    <property type="protein sequence ID" value="KAK2144337.1"/>
    <property type="molecule type" value="Genomic_DNA"/>
</dbReference>
<name>A0AAD9MSN6_9ANNE</name>
<accession>A0AAD9MSN6</accession>
<keyword evidence="2" id="KW-1185">Reference proteome</keyword>
<comment type="caution">
    <text evidence="1">The sequence shown here is derived from an EMBL/GenBank/DDBJ whole genome shotgun (WGS) entry which is preliminary data.</text>
</comment>
<sequence length="193" mass="22412">MFLQKNPHMFIEGFCYGVKRTVQPCQHLSRTANHHRQKLRPDEPTDLGFKLHVDHIPNGFFHKDIQVGDRRQLIFATDEQLRLLSKAKVIFQEVKAILPEEPRIQEIMSDFEAAVWKAGVQVFPEVTMKGCGFHWNQSVWRKVQSLGPSYLAKDSLYTYIRRLMALPFLPHEHTEPVFNRLAGKASTHYCATL</sequence>
<dbReference type="AlphaFoldDB" id="A0AAD9MSN6"/>
<proteinExistence type="predicted"/>
<protein>
    <recommendedName>
        <fullName evidence="3">Transposase</fullName>
    </recommendedName>
</protein>
<evidence type="ECO:0000313" key="1">
    <source>
        <dbReference type="EMBL" id="KAK2144337.1"/>
    </source>
</evidence>
<dbReference type="Proteomes" id="UP001208570">
    <property type="component" value="Unassembled WGS sequence"/>
</dbReference>
<gene>
    <name evidence="1" type="ORF">LSH36_766g02025</name>
</gene>
<evidence type="ECO:0000313" key="2">
    <source>
        <dbReference type="Proteomes" id="UP001208570"/>
    </source>
</evidence>